<dbReference type="Pfam" id="PF01985">
    <property type="entry name" value="CRS1_YhbY"/>
    <property type="match status" value="1"/>
</dbReference>
<evidence type="ECO:0000256" key="2">
    <source>
        <dbReference type="PROSITE-ProRule" id="PRU00626"/>
    </source>
</evidence>
<keyword evidence="1 2" id="KW-0694">RNA-binding</keyword>
<evidence type="ECO:0000256" key="1">
    <source>
        <dbReference type="ARBA" id="ARBA00022884"/>
    </source>
</evidence>
<keyword evidence="5" id="KW-1185">Reference proteome</keyword>
<accession>A0ABD5V3U0</accession>
<gene>
    <name evidence="4" type="ORF">ACFQGH_13640</name>
</gene>
<comment type="caution">
    <text evidence="4">The sequence shown here is derived from an EMBL/GenBank/DDBJ whole genome shotgun (WGS) entry which is preliminary data.</text>
</comment>
<protein>
    <submittedName>
        <fullName evidence="4">YhbY family RNA-binding protein</fullName>
    </submittedName>
</protein>
<dbReference type="SUPFAM" id="SSF75471">
    <property type="entry name" value="YhbY-like"/>
    <property type="match status" value="1"/>
</dbReference>
<dbReference type="InterPro" id="IPR001890">
    <property type="entry name" value="RNA-binding_CRM"/>
</dbReference>
<name>A0ABD5V3U0_9EURY</name>
<dbReference type="EMBL" id="JBHSXQ010000004">
    <property type="protein sequence ID" value="MFC6906237.1"/>
    <property type="molecule type" value="Genomic_DNA"/>
</dbReference>
<organism evidence="4 5">
    <name type="scientific">Halalkalicoccus tibetensis</name>
    <dbReference type="NCBI Taxonomy" id="175632"/>
    <lineage>
        <taxon>Archaea</taxon>
        <taxon>Methanobacteriati</taxon>
        <taxon>Methanobacteriota</taxon>
        <taxon>Stenosarchaea group</taxon>
        <taxon>Halobacteria</taxon>
        <taxon>Halobacteriales</taxon>
        <taxon>Halococcaceae</taxon>
        <taxon>Halalkalicoccus</taxon>
    </lineage>
</organism>
<dbReference type="PANTHER" id="PTHR40065">
    <property type="entry name" value="RNA-BINDING PROTEIN YHBY"/>
    <property type="match status" value="1"/>
</dbReference>
<evidence type="ECO:0000313" key="4">
    <source>
        <dbReference type="EMBL" id="MFC6906237.1"/>
    </source>
</evidence>
<evidence type="ECO:0000259" key="3">
    <source>
        <dbReference type="PROSITE" id="PS51295"/>
    </source>
</evidence>
<sequence length="85" mass="9338">MSDQRDVQDLRKEAHETDVTVWVGKSGIDAVTEELDDQLSARELVKVKFHRAARGGTTTEALAEELADAVDATLVETRGNTAVYH</sequence>
<dbReference type="PANTHER" id="PTHR40065:SF3">
    <property type="entry name" value="RNA-BINDING PROTEIN YHBY"/>
    <property type="match status" value="1"/>
</dbReference>
<dbReference type="GO" id="GO:0003723">
    <property type="term" value="F:RNA binding"/>
    <property type="evidence" value="ECO:0007669"/>
    <property type="project" value="UniProtKB-UniRule"/>
</dbReference>
<reference evidence="4 5" key="1">
    <citation type="journal article" date="2019" name="Int. J. Syst. Evol. Microbiol.">
        <title>The Global Catalogue of Microorganisms (GCM) 10K type strain sequencing project: providing services to taxonomists for standard genome sequencing and annotation.</title>
        <authorList>
            <consortium name="The Broad Institute Genomics Platform"/>
            <consortium name="The Broad Institute Genome Sequencing Center for Infectious Disease"/>
            <person name="Wu L."/>
            <person name="Ma J."/>
        </authorList>
    </citation>
    <scope>NUCLEOTIDE SEQUENCE [LARGE SCALE GENOMIC DNA]</scope>
    <source>
        <strain evidence="4 5">CGMCC 1.3240</strain>
    </source>
</reference>
<dbReference type="Proteomes" id="UP001596312">
    <property type="component" value="Unassembled WGS sequence"/>
</dbReference>
<dbReference type="InterPro" id="IPR051925">
    <property type="entry name" value="RNA-binding_domain"/>
</dbReference>
<dbReference type="SMART" id="SM01103">
    <property type="entry name" value="CRS1_YhbY"/>
    <property type="match status" value="1"/>
</dbReference>
<dbReference type="RefSeq" id="WP_340604794.1">
    <property type="nucleotide sequence ID" value="NZ_JBBMXV010000004.1"/>
</dbReference>
<dbReference type="AlphaFoldDB" id="A0ABD5V3U0"/>
<dbReference type="PROSITE" id="PS51295">
    <property type="entry name" value="CRM"/>
    <property type="match status" value="1"/>
</dbReference>
<dbReference type="Gene3D" id="3.30.110.60">
    <property type="entry name" value="YhbY-like"/>
    <property type="match status" value="1"/>
</dbReference>
<proteinExistence type="predicted"/>
<evidence type="ECO:0000313" key="5">
    <source>
        <dbReference type="Proteomes" id="UP001596312"/>
    </source>
</evidence>
<dbReference type="InterPro" id="IPR035920">
    <property type="entry name" value="YhbY-like_sf"/>
</dbReference>
<feature type="domain" description="CRM" evidence="3">
    <location>
        <begin position="1"/>
        <end position="85"/>
    </location>
</feature>